<dbReference type="PANTHER" id="PTHR47964">
    <property type="entry name" value="ATP-DEPENDENT DNA HELICASE HOMOLOG RECG, CHLOROPLASTIC"/>
    <property type="match status" value="1"/>
</dbReference>
<dbReference type="Pfam" id="PF00270">
    <property type="entry name" value="DEAD"/>
    <property type="match status" value="1"/>
</dbReference>
<gene>
    <name evidence="11" type="ORF">GXW98_09215</name>
</gene>
<evidence type="ECO:0000256" key="4">
    <source>
        <dbReference type="ARBA" id="ARBA00022806"/>
    </source>
</evidence>
<organism evidence="11 12">
    <name type="scientific">Bifidobacterium crudilactis</name>
    <dbReference type="NCBI Taxonomy" id="327277"/>
    <lineage>
        <taxon>Bacteria</taxon>
        <taxon>Bacillati</taxon>
        <taxon>Actinomycetota</taxon>
        <taxon>Actinomycetes</taxon>
        <taxon>Bifidobacteriales</taxon>
        <taxon>Bifidobacteriaceae</taxon>
        <taxon>Bifidobacterium</taxon>
    </lineage>
</organism>
<evidence type="ECO:0000259" key="10">
    <source>
        <dbReference type="PROSITE" id="PS51194"/>
    </source>
</evidence>
<accession>A0A971D0R4</accession>
<dbReference type="GO" id="GO:0016787">
    <property type="term" value="F:hydrolase activity"/>
    <property type="evidence" value="ECO:0007669"/>
    <property type="project" value="UniProtKB-KW"/>
</dbReference>
<evidence type="ECO:0000256" key="1">
    <source>
        <dbReference type="ARBA" id="ARBA00022741"/>
    </source>
</evidence>
<name>A0A971D0R4_9BIFI</name>
<dbReference type="SMART" id="SM00487">
    <property type="entry name" value="DEXDc"/>
    <property type="match status" value="1"/>
</dbReference>
<evidence type="ECO:0000256" key="8">
    <source>
        <dbReference type="SAM" id="MobiDB-lite"/>
    </source>
</evidence>
<dbReference type="GO" id="GO:0006281">
    <property type="term" value="P:DNA repair"/>
    <property type="evidence" value="ECO:0007669"/>
    <property type="project" value="UniProtKB-KW"/>
</dbReference>
<keyword evidence="6" id="KW-0238">DNA-binding</keyword>
<feature type="region of interest" description="Disordered" evidence="8">
    <location>
        <begin position="558"/>
        <end position="584"/>
    </location>
</feature>
<dbReference type="InterPro" id="IPR027417">
    <property type="entry name" value="P-loop_NTPase"/>
</dbReference>
<reference evidence="11" key="2">
    <citation type="submission" date="2020-01" db="EMBL/GenBank/DDBJ databases">
        <authorList>
            <person name="Campanaro S."/>
        </authorList>
    </citation>
    <scope>NUCLEOTIDE SEQUENCE</scope>
    <source>
        <strain evidence="11">AS01afH2WH_6</strain>
    </source>
</reference>
<dbReference type="InterPro" id="IPR012340">
    <property type="entry name" value="NA-bd_OB-fold"/>
</dbReference>
<dbReference type="InterPro" id="IPR001650">
    <property type="entry name" value="Helicase_C-like"/>
</dbReference>
<dbReference type="SMART" id="SM00490">
    <property type="entry name" value="HELICc"/>
    <property type="match status" value="1"/>
</dbReference>
<dbReference type="Gene3D" id="3.40.50.300">
    <property type="entry name" value="P-loop containing nucleotide triphosphate hydrolases"/>
    <property type="match status" value="2"/>
</dbReference>
<dbReference type="PROSITE" id="PS51194">
    <property type="entry name" value="HELICASE_CTER"/>
    <property type="match status" value="1"/>
</dbReference>
<evidence type="ECO:0000256" key="7">
    <source>
        <dbReference type="ARBA" id="ARBA00023204"/>
    </source>
</evidence>
<dbReference type="GO" id="GO:0003678">
    <property type="term" value="F:DNA helicase activity"/>
    <property type="evidence" value="ECO:0007669"/>
    <property type="project" value="TreeGrafter"/>
</dbReference>
<sequence length="787" mass="85475">MSISLDTTVSSLMTNRRRVGALKSLGVLTVHDAITYYPFRVTDPVPLLPLRSITVGTAAAFAGVVRELRVRPLAARRGYRLEALVDDTEFALEHSVRPSSANLVFFSYKKHFVDWLSSRLGQGSSIVVQGESSFFNDRLQFTHPETLVIGKDVGTADEGLARVSRPRPVYHANSRISSEHIHESILSMLQALAESDETVGTSTSPNPDALADADERGGDDRKVSAEELGRAIPDIVPEDIRLSNGAMHRAEAIVAMHEPTDAKEFARAIATLRYEEAFISQTALLRSREGVRATPGYACPVDEEHRLPEDFVASLPFDLTAGQHEVIDAIQEDMAKPYPMQRLLQGEVGSGKTVVCVAAMLQAVDSGNQAVLVAPTQVLAEQHYQTISDMVQKLSVGQTAGAGSEAKNTVPVVLLTGGMRLAQRRKVLALAASGEPCIVIATHAAFSTTFQAPNLALVVIDEQHRFGVEQREALRRKNEIAPHLLIMTATPIPRTAALTWFGDLDISELRELPGGRKPIRTIVVQEADGSTMSRMFLHIRQRVEAGERAYIVCPRIDESSEAEEDPEGGAPMSPDDSEQENEAVPLHSVEEIERRLQALPQLKGLRIATLTGRDDDETKQQVMKDFAAGESPVLVATTVIEVGVDVPQASCIVVFDADRFGLSQLHQLRGRVGRGGTKSWAFFISRAEQDSIAAQRLAIIEHSSDGTEIAQADLELRGAGDVLGDAQSGGRSSLKLLRVVKDADVVVHAREQAAELLARDPELSHETILAGAVLDFIRGNEAFLATT</sequence>
<evidence type="ECO:0000256" key="6">
    <source>
        <dbReference type="ARBA" id="ARBA00023125"/>
    </source>
</evidence>
<proteinExistence type="predicted"/>
<keyword evidence="5" id="KW-0067">ATP-binding</keyword>
<dbReference type="AlphaFoldDB" id="A0A971D0R4"/>
<keyword evidence="2" id="KW-0227">DNA damage</keyword>
<dbReference type="GO" id="GO:0005524">
    <property type="term" value="F:ATP binding"/>
    <property type="evidence" value="ECO:0007669"/>
    <property type="project" value="UniProtKB-KW"/>
</dbReference>
<keyword evidence="1" id="KW-0547">Nucleotide-binding</keyword>
<keyword evidence="4 11" id="KW-0347">Helicase</keyword>
<feature type="region of interest" description="Disordered" evidence="8">
    <location>
        <begin position="196"/>
        <end position="221"/>
    </location>
</feature>
<dbReference type="Pfam" id="PF00271">
    <property type="entry name" value="Helicase_C"/>
    <property type="match status" value="1"/>
</dbReference>
<reference evidence="11" key="1">
    <citation type="journal article" date="2020" name="Biotechnol. Biofuels">
        <title>New insights from the biogas microbiome by comprehensive genome-resolved metagenomics of nearly 1600 species originating from multiple anaerobic digesters.</title>
        <authorList>
            <person name="Campanaro S."/>
            <person name="Treu L."/>
            <person name="Rodriguez-R L.M."/>
            <person name="Kovalovszki A."/>
            <person name="Ziels R.M."/>
            <person name="Maus I."/>
            <person name="Zhu X."/>
            <person name="Kougias P.G."/>
            <person name="Basile A."/>
            <person name="Luo G."/>
            <person name="Schluter A."/>
            <person name="Konstantinidis K.T."/>
            <person name="Angelidaki I."/>
        </authorList>
    </citation>
    <scope>NUCLEOTIDE SEQUENCE</scope>
    <source>
        <strain evidence="11">AS01afH2WH_6</strain>
    </source>
</reference>
<dbReference type="PANTHER" id="PTHR47964:SF1">
    <property type="entry name" value="ATP-DEPENDENT DNA HELICASE HOMOLOG RECG, CHLOROPLASTIC"/>
    <property type="match status" value="1"/>
</dbReference>
<evidence type="ECO:0000313" key="12">
    <source>
        <dbReference type="Proteomes" id="UP000767327"/>
    </source>
</evidence>
<dbReference type="InterPro" id="IPR047112">
    <property type="entry name" value="RecG/Mfd"/>
</dbReference>
<protein>
    <submittedName>
        <fullName evidence="11">ATP-dependent DNA helicase RecG</fullName>
    </submittedName>
</protein>
<dbReference type="Pfam" id="PF19833">
    <property type="entry name" value="RecG_dom3_C"/>
    <property type="match status" value="1"/>
</dbReference>
<dbReference type="InterPro" id="IPR011545">
    <property type="entry name" value="DEAD/DEAH_box_helicase_dom"/>
</dbReference>
<dbReference type="GO" id="GO:0003677">
    <property type="term" value="F:DNA binding"/>
    <property type="evidence" value="ECO:0007669"/>
    <property type="project" value="UniProtKB-KW"/>
</dbReference>
<feature type="domain" description="Helicase ATP-binding" evidence="9">
    <location>
        <begin position="333"/>
        <end position="509"/>
    </location>
</feature>
<dbReference type="Proteomes" id="UP000767327">
    <property type="component" value="Unassembled WGS sequence"/>
</dbReference>
<keyword evidence="7" id="KW-0234">DNA repair</keyword>
<dbReference type="SUPFAM" id="SSF52540">
    <property type="entry name" value="P-loop containing nucleoside triphosphate hydrolases"/>
    <property type="match status" value="2"/>
</dbReference>
<dbReference type="InterPro" id="IPR014001">
    <property type="entry name" value="Helicase_ATP-bd"/>
</dbReference>
<evidence type="ECO:0000259" key="9">
    <source>
        <dbReference type="PROSITE" id="PS51192"/>
    </source>
</evidence>
<dbReference type="CDD" id="cd04488">
    <property type="entry name" value="RecG_wedge_OBF"/>
    <property type="match status" value="1"/>
</dbReference>
<dbReference type="PROSITE" id="PS51192">
    <property type="entry name" value="HELICASE_ATP_BIND_1"/>
    <property type="match status" value="1"/>
</dbReference>
<evidence type="ECO:0000256" key="5">
    <source>
        <dbReference type="ARBA" id="ARBA00022840"/>
    </source>
</evidence>
<dbReference type="SUPFAM" id="SSF50249">
    <property type="entry name" value="Nucleic acid-binding proteins"/>
    <property type="match status" value="1"/>
</dbReference>
<evidence type="ECO:0000256" key="3">
    <source>
        <dbReference type="ARBA" id="ARBA00022801"/>
    </source>
</evidence>
<dbReference type="EMBL" id="JAAXZR010000027">
    <property type="protein sequence ID" value="NLT80441.1"/>
    <property type="molecule type" value="Genomic_DNA"/>
</dbReference>
<dbReference type="RefSeq" id="WP_273174631.1">
    <property type="nucleotide sequence ID" value="NZ_JAAXZR010000027.1"/>
</dbReference>
<dbReference type="InterPro" id="IPR045562">
    <property type="entry name" value="RecG_dom3_C"/>
</dbReference>
<comment type="caution">
    <text evidence="11">The sequence shown here is derived from an EMBL/GenBank/DDBJ whole genome shotgun (WGS) entry which is preliminary data.</text>
</comment>
<evidence type="ECO:0000313" key="11">
    <source>
        <dbReference type="EMBL" id="NLT80441.1"/>
    </source>
</evidence>
<keyword evidence="3" id="KW-0378">Hydrolase</keyword>
<evidence type="ECO:0000256" key="2">
    <source>
        <dbReference type="ARBA" id="ARBA00022763"/>
    </source>
</evidence>
<feature type="domain" description="Helicase C-terminal" evidence="10">
    <location>
        <begin position="571"/>
        <end position="715"/>
    </location>
</feature>